<dbReference type="InterPro" id="IPR002902">
    <property type="entry name" value="GNK2"/>
</dbReference>
<dbReference type="Pfam" id="PF01657">
    <property type="entry name" value="Stress-antifung"/>
    <property type="match status" value="2"/>
</dbReference>
<comment type="similarity">
    <text evidence="5">Belongs to the cysteine-rich repeat secretory protein family.</text>
</comment>
<evidence type="ECO:0000256" key="5">
    <source>
        <dbReference type="ARBA" id="ARBA00038515"/>
    </source>
</evidence>
<proteinExistence type="inferred from homology"/>
<dbReference type="AlphaFoldDB" id="A0A834GTD6"/>
<comment type="subcellular location">
    <subcellularLocation>
        <location evidence="1">Secreted</location>
    </subcellularLocation>
</comment>
<evidence type="ECO:0000259" key="7">
    <source>
        <dbReference type="PROSITE" id="PS51473"/>
    </source>
</evidence>
<organism evidence="8 9">
    <name type="scientific">Rhododendron simsii</name>
    <name type="common">Sims's rhododendron</name>
    <dbReference type="NCBI Taxonomy" id="118357"/>
    <lineage>
        <taxon>Eukaryota</taxon>
        <taxon>Viridiplantae</taxon>
        <taxon>Streptophyta</taxon>
        <taxon>Embryophyta</taxon>
        <taxon>Tracheophyta</taxon>
        <taxon>Spermatophyta</taxon>
        <taxon>Magnoliopsida</taxon>
        <taxon>eudicotyledons</taxon>
        <taxon>Gunneridae</taxon>
        <taxon>Pentapetalae</taxon>
        <taxon>asterids</taxon>
        <taxon>Ericales</taxon>
        <taxon>Ericaceae</taxon>
        <taxon>Ericoideae</taxon>
        <taxon>Rhodoreae</taxon>
        <taxon>Rhododendron</taxon>
    </lineage>
</organism>
<dbReference type="EMBL" id="WJXA01000006">
    <property type="protein sequence ID" value="KAF7141558.1"/>
    <property type="molecule type" value="Genomic_DNA"/>
</dbReference>
<feature type="chain" id="PRO_5033016513" description="Gnk2-homologous domain-containing protein" evidence="6">
    <location>
        <begin position="27"/>
        <end position="244"/>
    </location>
</feature>
<evidence type="ECO:0000256" key="1">
    <source>
        <dbReference type="ARBA" id="ARBA00004613"/>
    </source>
</evidence>
<keyword evidence="9" id="KW-1185">Reference proteome</keyword>
<evidence type="ECO:0000256" key="3">
    <source>
        <dbReference type="ARBA" id="ARBA00022729"/>
    </source>
</evidence>
<evidence type="ECO:0000313" key="8">
    <source>
        <dbReference type="EMBL" id="KAF7141558.1"/>
    </source>
</evidence>
<dbReference type="Gene3D" id="3.30.430.20">
    <property type="entry name" value="Gnk2 domain, C-X8-C-X2-C motif"/>
    <property type="match status" value="2"/>
</dbReference>
<evidence type="ECO:0000256" key="6">
    <source>
        <dbReference type="SAM" id="SignalP"/>
    </source>
</evidence>
<dbReference type="Proteomes" id="UP000626092">
    <property type="component" value="Unassembled WGS sequence"/>
</dbReference>
<comment type="caution">
    <text evidence="8">The sequence shown here is derived from an EMBL/GenBank/DDBJ whole genome shotgun (WGS) entry which is preliminary data.</text>
</comment>
<evidence type="ECO:0000256" key="2">
    <source>
        <dbReference type="ARBA" id="ARBA00022525"/>
    </source>
</evidence>
<feature type="domain" description="Gnk2-homologous" evidence="7">
    <location>
        <begin position="136"/>
        <end position="241"/>
    </location>
</feature>
<feature type="signal peptide" evidence="6">
    <location>
        <begin position="1"/>
        <end position="26"/>
    </location>
</feature>
<keyword evidence="2" id="KW-0964">Secreted</keyword>
<gene>
    <name evidence="8" type="ORF">RHSIM_Rhsim06G0214500</name>
</gene>
<dbReference type="PROSITE" id="PS51473">
    <property type="entry name" value="GNK2"/>
    <property type="match status" value="2"/>
</dbReference>
<dbReference type="PANTHER" id="PTHR32411">
    <property type="entry name" value="CYSTEINE-RICH REPEAT SECRETORY PROTEIN 38-RELATED"/>
    <property type="match status" value="1"/>
</dbReference>
<reference evidence="8" key="1">
    <citation type="submission" date="2019-11" db="EMBL/GenBank/DDBJ databases">
        <authorList>
            <person name="Liu Y."/>
            <person name="Hou J."/>
            <person name="Li T.-Q."/>
            <person name="Guan C.-H."/>
            <person name="Wu X."/>
            <person name="Wu H.-Z."/>
            <person name="Ling F."/>
            <person name="Zhang R."/>
            <person name="Shi X.-G."/>
            <person name="Ren J.-P."/>
            <person name="Chen E.-F."/>
            <person name="Sun J.-M."/>
        </authorList>
    </citation>
    <scope>NUCLEOTIDE SEQUENCE</scope>
    <source>
        <strain evidence="8">Adult_tree_wgs_1</strain>
        <tissue evidence="8">Leaves</tissue>
    </source>
</reference>
<sequence length="244" mass="26799">MSSSTSLLSPLFVLLSISLFLPLALAAISPIDYLCPSVNFAPNSTYSKNLNLLLSYLDYETPLTGFSDGSAGSSPNQTYGLALCRGDTNSSFCRACVDQASSDIQKLCPYKKEAVVWYEFCELKYSNLNFLGQIDNGDWFYQVNPVESSNPTYFNQQVIVLLSKLEEEAIVSPKLYADGELCIGNSTTIYGLVQCTRDLSCADCKSCLTEAINAVPHLVFGRVGAKVWGGSCNVRYEIYKFYTG</sequence>
<dbReference type="OrthoDB" id="4062651at2759"/>
<dbReference type="CDD" id="cd23509">
    <property type="entry name" value="Gnk2-like"/>
    <property type="match status" value="2"/>
</dbReference>
<dbReference type="InterPro" id="IPR038408">
    <property type="entry name" value="GNK2_sf"/>
</dbReference>
<keyword evidence="3 6" id="KW-0732">Signal</keyword>
<feature type="domain" description="Gnk2-homologous" evidence="7">
    <location>
        <begin position="28"/>
        <end position="130"/>
    </location>
</feature>
<accession>A0A834GTD6</accession>
<keyword evidence="4" id="KW-0677">Repeat</keyword>
<evidence type="ECO:0000256" key="4">
    <source>
        <dbReference type="ARBA" id="ARBA00022737"/>
    </source>
</evidence>
<dbReference type="GO" id="GO:0005576">
    <property type="term" value="C:extracellular region"/>
    <property type="evidence" value="ECO:0007669"/>
    <property type="project" value="UniProtKB-SubCell"/>
</dbReference>
<protein>
    <recommendedName>
        <fullName evidence="7">Gnk2-homologous domain-containing protein</fullName>
    </recommendedName>
</protein>
<dbReference type="PANTHER" id="PTHR32411:SF43">
    <property type="entry name" value="CYSTEINE-RICH REPEAT SECRETORY PROTEIN 38"/>
    <property type="match status" value="1"/>
</dbReference>
<evidence type="ECO:0000313" key="9">
    <source>
        <dbReference type="Proteomes" id="UP000626092"/>
    </source>
</evidence>
<dbReference type="InterPro" id="IPR050581">
    <property type="entry name" value="CRR_secretory_protein"/>
</dbReference>
<name>A0A834GTD6_RHOSS</name>